<dbReference type="GO" id="GO:0000155">
    <property type="term" value="F:phosphorelay sensor kinase activity"/>
    <property type="evidence" value="ECO:0007669"/>
    <property type="project" value="InterPro"/>
</dbReference>
<gene>
    <name evidence="14" type="ORF">SAMN06296378_2914</name>
</gene>
<evidence type="ECO:0000256" key="11">
    <source>
        <dbReference type="SAM" id="Phobius"/>
    </source>
</evidence>
<dbReference type="Gene3D" id="1.10.287.130">
    <property type="match status" value="1"/>
</dbReference>
<evidence type="ECO:0000256" key="9">
    <source>
        <dbReference type="ARBA" id="ARBA00023012"/>
    </source>
</evidence>
<dbReference type="SUPFAM" id="SSF55874">
    <property type="entry name" value="ATPase domain of HSP90 chaperone/DNA topoisomerase II/histidine kinase"/>
    <property type="match status" value="1"/>
</dbReference>
<dbReference type="Pfam" id="PF02518">
    <property type="entry name" value="HATPase_c"/>
    <property type="match status" value="1"/>
</dbReference>
<feature type="domain" description="Histidine kinase" evidence="12">
    <location>
        <begin position="265"/>
        <end position="479"/>
    </location>
</feature>
<feature type="domain" description="HAMP" evidence="13">
    <location>
        <begin position="205"/>
        <end position="257"/>
    </location>
</feature>
<keyword evidence="9" id="KW-0902">Two-component regulatory system</keyword>
<proteinExistence type="predicted"/>
<keyword evidence="10 11" id="KW-0472">Membrane</keyword>
<evidence type="ECO:0000256" key="6">
    <source>
        <dbReference type="ARBA" id="ARBA00022692"/>
    </source>
</evidence>
<feature type="transmembrane region" description="Helical" evidence="11">
    <location>
        <begin position="21"/>
        <end position="44"/>
    </location>
</feature>
<keyword evidence="7 14" id="KW-0418">Kinase</keyword>
<dbReference type="InterPro" id="IPR036097">
    <property type="entry name" value="HisK_dim/P_sf"/>
</dbReference>
<accession>A0A2C9A3E7</accession>
<dbReference type="InterPro" id="IPR003594">
    <property type="entry name" value="HATPase_dom"/>
</dbReference>
<evidence type="ECO:0000259" key="13">
    <source>
        <dbReference type="PROSITE" id="PS50885"/>
    </source>
</evidence>
<dbReference type="InterPro" id="IPR050428">
    <property type="entry name" value="TCS_sensor_his_kinase"/>
</dbReference>
<dbReference type="RefSeq" id="WP_179691922.1">
    <property type="nucleotide sequence ID" value="NZ_BMLC01000001.1"/>
</dbReference>
<dbReference type="Gene3D" id="3.30.565.10">
    <property type="entry name" value="Histidine kinase-like ATPase, C-terminal domain"/>
    <property type="match status" value="1"/>
</dbReference>
<dbReference type="SUPFAM" id="SSF158472">
    <property type="entry name" value="HAMP domain-like"/>
    <property type="match status" value="1"/>
</dbReference>
<evidence type="ECO:0000259" key="12">
    <source>
        <dbReference type="PROSITE" id="PS50109"/>
    </source>
</evidence>
<dbReference type="InterPro" id="IPR005467">
    <property type="entry name" value="His_kinase_dom"/>
</dbReference>
<dbReference type="PANTHER" id="PTHR45436:SF5">
    <property type="entry name" value="SENSOR HISTIDINE KINASE TRCS"/>
    <property type="match status" value="1"/>
</dbReference>
<name>A0A2C9A3E7_9MICO</name>
<evidence type="ECO:0000256" key="10">
    <source>
        <dbReference type="ARBA" id="ARBA00023136"/>
    </source>
</evidence>
<dbReference type="Gene3D" id="6.10.340.10">
    <property type="match status" value="1"/>
</dbReference>
<keyword evidence="8 11" id="KW-1133">Transmembrane helix</keyword>
<dbReference type="PROSITE" id="PS50109">
    <property type="entry name" value="HIS_KIN"/>
    <property type="match status" value="1"/>
</dbReference>
<organism evidence="14 15">
    <name type="scientific">Salinibacterium xinjiangense</name>
    <dbReference type="NCBI Taxonomy" id="386302"/>
    <lineage>
        <taxon>Bacteria</taxon>
        <taxon>Bacillati</taxon>
        <taxon>Actinomycetota</taxon>
        <taxon>Actinomycetes</taxon>
        <taxon>Micrococcales</taxon>
        <taxon>Microbacteriaceae</taxon>
        <taxon>Salinibacterium</taxon>
    </lineage>
</organism>
<dbReference type="InterPro" id="IPR036890">
    <property type="entry name" value="HATPase_C_sf"/>
</dbReference>
<dbReference type="Proteomes" id="UP000219440">
    <property type="component" value="Unassembled WGS sequence"/>
</dbReference>
<reference evidence="14 15" key="1">
    <citation type="submission" date="2017-09" db="EMBL/GenBank/DDBJ databases">
        <authorList>
            <person name="Ehlers B."/>
            <person name="Leendertz F.H."/>
        </authorList>
    </citation>
    <scope>NUCLEOTIDE SEQUENCE [LARGE SCALE GENOMIC DNA]</scope>
    <source>
        <strain evidence="14 15">CGMCC 1.05381</strain>
    </source>
</reference>
<dbReference type="GO" id="GO:0005886">
    <property type="term" value="C:plasma membrane"/>
    <property type="evidence" value="ECO:0007669"/>
    <property type="project" value="UniProtKB-SubCell"/>
</dbReference>
<dbReference type="CDD" id="cd00082">
    <property type="entry name" value="HisKA"/>
    <property type="match status" value="1"/>
</dbReference>
<comment type="catalytic activity">
    <reaction evidence="1">
        <text>ATP + protein L-histidine = ADP + protein N-phospho-L-histidine.</text>
        <dbReference type="EC" id="2.7.13.3"/>
    </reaction>
</comment>
<dbReference type="EMBL" id="OCST01000006">
    <property type="protein sequence ID" value="SOE73995.1"/>
    <property type="molecule type" value="Genomic_DNA"/>
</dbReference>
<dbReference type="AlphaFoldDB" id="A0A2C9A3E7"/>
<dbReference type="EC" id="2.7.13.3" evidence="3"/>
<dbReference type="PANTHER" id="PTHR45436">
    <property type="entry name" value="SENSOR HISTIDINE KINASE YKOH"/>
    <property type="match status" value="1"/>
</dbReference>
<evidence type="ECO:0000256" key="2">
    <source>
        <dbReference type="ARBA" id="ARBA00004236"/>
    </source>
</evidence>
<dbReference type="InterPro" id="IPR003660">
    <property type="entry name" value="HAMP_dom"/>
</dbReference>
<keyword evidence="4" id="KW-0597">Phosphoprotein</keyword>
<dbReference type="InterPro" id="IPR004358">
    <property type="entry name" value="Sig_transdc_His_kin-like_C"/>
</dbReference>
<dbReference type="CDD" id="cd00075">
    <property type="entry name" value="HATPase"/>
    <property type="match status" value="1"/>
</dbReference>
<protein>
    <recommendedName>
        <fullName evidence="3">histidine kinase</fullName>
        <ecNumber evidence="3">2.7.13.3</ecNumber>
    </recommendedName>
</protein>
<dbReference type="PRINTS" id="PR00344">
    <property type="entry name" value="BCTRLSENSOR"/>
</dbReference>
<comment type="subcellular location">
    <subcellularLocation>
        <location evidence="2">Cell membrane</location>
    </subcellularLocation>
</comment>
<dbReference type="Pfam" id="PF00512">
    <property type="entry name" value="HisKA"/>
    <property type="match status" value="1"/>
</dbReference>
<dbReference type="Pfam" id="PF00672">
    <property type="entry name" value="HAMP"/>
    <property type="match status" value="1"/>
</dbReference>
<keyword evidence="6 11" id="KW-0812">Transmembrane</keyword>
<dbReference type="SMART" id="SM00304">
    <property type="entry name" value="HAMP"/>
    <property type="match status" value="1"/>
</dbReference>
<evidence type="ECO:0000256" key="8">
    <source>
        <dbReference type="ARBA" id="ARBA00022989"/>
    </source>
</evidence>
<dbReference type="InterPro" id="IPR003661">
    <property type="entry name" value="HisK_dim/P_dom"/>
</dbReference>
<dbReference type="SUPFAM" id="SSF47384">
    <property type="entry name" value="Homodimeric domain of signal transducing histidine kinase"/>
    <property type="match status" value="1"/>
</dbReference>
<dbReference type="SMART" id="SM00388">
    <property type="entry name" value="HisKA"/>
    <property type="match status" value="1"/>
</dbReference>
<keyword evidence="5" id="KW-0808">Transferase</keyword>
<evidence type="ECO:0000313" key="14">
    <source>
        <dbReference type="EMBL" id="SOE73995.1"/>
    </source>
</evidence>
<dbReference type="SMART" id="SM00387">
    <property type="entry name" value="HATPase_c"/>
    <property type="match status" value="1"/>
</dbReference>
<sequence length="488" mass="51631">MRVAPPLLKRRFRALRSVRARILLSMLAVAAVGMIVAGGTAYVIQRERTLFQIDDRLASAVDESAFIARDAQPATLDDALYAIVQGLRPGTDEATFAIIGDRTAIVPGGGGELHPEQDPGFVARVLAETAGGQVVRGTAAADESSVRYVAIPVTVEGDGDGTGIFVVAVDLNARLLPVNEAFRTFAIVAAMALAVLGLVGWSVAGRLLSPIRKLRETAARITATDVSERIVVVGSDDVSELTVTVNRMLDRLDSALTGQRQLLDDIGHELKTPITIVRGHLELMRASDEADVVATRLLAIDELDRMSGLVRDISDLATVLRTLRMQREPTDIGILTESVRAKARALSSAHEWTSPRIAHVTVSIDPERLTQALLQLAANAVVHGTATGTIEICSEVRADRLLFTVRDDGPGVDPQLADAIFERFHRGSDSSGSEGRGASGSGLGLAIVLAIAEAHGGTAALQSGQALGATFVIDIPITTPPLVQGDRT</sequence>
<dbReference type="PROSITE" id="PS50885">
    <property type="entry name" value="HAMP"/>
    <property type="match status" value="1"/>
</dbReference>
<evidence type="ECO:0000256" key="7">
    <source>
        <dbReference type="ARBA" id="ARBA00022777"/>
    </source>
</evidence>
<evidence type="ECO:0000256" key="1">
    <source>
        <dbReference type="ARBA" id="ARBA00000085"/>
    </source>
</evidence>
<keyword evidence="15" id="KW-1185">Reference proteome</keyword>
<dbReference type="CDD" id="cd06225">
    <property type="entry name" value="HAMP"/>
    <property type="match status" value="1"/>
</dbReference>
<evidence type="ECO:0000313" key="15">
    <source>
        <dbReference type="Proteomes" id="UP000219440"/>
    </source>
</evidence>
<evidence type="ECO:0000256" key="4">
    <source>
        <dbReference type="ARBA" id="ARBA00022553"/>
    </source>
</evidence>
<evidence type="ECO:0000256" key="3">
    <source>
        <dbReference type="ARBA" id="ARBA00012438"/>
    </source>
</evidence>
<evidence type="ECO:0000256" key="5">
    <source>
        <dbReference type="ARBA" id="ARBA00022679"/>
    </source>
</evidence>
<feature type="transmembrane region" description="Helical" evidence="11">
    <location>
        <begin position="181"/>
        <end position="204"/>
    </location>
</feature>